<organism evidence="4 5">
    <name type="scientific">Edaphosphingomonas laterariae</name>
    <dbReference type="NCBI Taxonomy" id="861865"/>
    <lineage>
        <taxon>Bacteria</taxon>
        <taxon>Pseudomonadati</taxon>
        <taxon>Pseudomonadota</taxon>
        <taxon>Alphaproteobacteria</taxon>
        <taxon>Sphingomonadales</taxon>
        <taxon>Rhizorhabdaceae</taxon>
        <taxon>Edaphosphingomonas</taxon>
    </lineage>
</organism>
<comment type="pathway">
    <text evidence="1">Bacterial outer membrane biogenesis; LPS O-antigen biosynthesis.</text>
</comment>
<dbReference type="AlphaFoldDB" id="A0A239F6J0"/>
<evidence type="ECO:0000259" key="3">
    <source>
        <dbReference type="Pfam" id="PF01370"/>
    </source>
</evidence>
<dbReference type="SUPFAM" id="SSF51735">
    <property type="entry name" value="NAD(P)-binding Rossmann-fold domains"/>
    <property type="match status" value="1"/>
</dbReference>
<evidence type="ECO:0000313" key="5">
    <source>
        <dbReference type="Proteomes" id="UP000198281"/>
    </source>
</evidence>
<feature type="domain" description="NAD-dependent epimerase/dehydratase" evidence="3">
    <location>
        <begin position="11"/>
        <end position="224"/>
    </location>
</feature>
<dbReference type="PANTHER" id="PTHR43000">
    <property type="entry name" value="DTDP-D-GLUCOSE 4,6-DEHYDRATASE-RELATED"/>
    <property type="match status" value="1"/>
</dbReference>
<gene>
    <name evidence="4" type="ORF">SAMN06295912_10891</name>
</gene>
<proteinExistence type="inferred from homology"/>
<dbReference type="EMBL" id="FZOS01000008">
    <property type="protein sequence ID" value="SNS52549.1"/>
    <property type="molecule type" value="Genomic_DNA"/>
</dbReference>
<dbReference type="Pfam" id="PF01370">
    <property type="entry name" value="Epimerase"/>
    <property type="match status" value="1"/>
</dbReference>
<evidence type="ECO:0000313" key="4">
    <source>
        <dbReference type="EMBL" id="SNS52549.1"/>
    </source>
</evidence>
<dbReference type="InterPro" id="IPR001509">
    <property type="entry name" value="Epimerase_deHydtase"/>
</dbReference>
<keyword evidence="5" id="KW-1185">Reference proteome</keyword>
<comment type="similarity">
    <text evidence="2">Belongs to the NAD(P)-dependent epimerase/dehydratase family.</text>
</comment>
<accession>A0A239F6J0</accession>
<evidence type="ECO:0000256" key="2">
    <source>
        <dbReference type="ARBA" id="ARBA00007637"/>
    </source>
</evidence>
<evidence type="ECO:0000256" key="1">
    <source>
        <dbReference type="ARBA" id="ARBA00005125"/>
    </source>
</evidence>
<dbReference type="Proteomes" id="UP000198281">
    <property type="component" value="Unassembled WGS sequence"/>
</dbReference>
<reference evidence="5" key="1">
    <citation type="submission" date="2017-06" db="EMBL/GenBank/DDBJ databases">
        <authorList>
            <person name="Varghese N."/>
            <person name="Submissions S."/>
        </authorList>
    </citation>
    <scope>NUCLEOTIDE SEQUENCE [LARGE SCALE GENOMIC DNA]</scope>
    <source>
        <strain evidence="5">LNB2</strain>
    </source>
</reference>
<sequence length="307" mass="33137">MKRADIEGKRILITGATGQFAKPLVAAYAGKAEVFAAARFGKPEDRAEIEAMGATPVRIDLSDPSSLDAIPTVDYVVNAAVAKTGDFDRDLRENAEGVGFLIAKCRDAKAFVHISTTGVYDYQGPVPRKESDPLGDNHRSMFPTYSIAKIAAESVCRFAAKSYGVPTTIARMSVPYGDNGGWPYYHLLMMQGGVPITIHPEGPNLYNPLHVDDYAEKIPYLLGAATTDVVTTNFGGSQAASVEEWCAYIGELTGLKPVFQEDVAAFGALAIDTSRMHQLIGETKVDWRDGMRRMIQALAPDAIKTAA</sequence>
<dbReference type="InterPro" id="IPR036291">
    <property type="entry name" value="NAD(P)-bd_dom_sf"/>
</dbReference>
<dbReference type="OrthoDB" id="5735947at2"/>
<dbReference type="Gene3D" id="3.40.50.720">
    <property type="entry name" value="NAD(P)-binding Rossmann-like Domain"/>
    <property type="match status" value="1"/>
</dbReference>
<dbReference type="RefSeq" id="WP_089219381.1">
    <property type="nucleotide sequence ID" value="NZ_FZOS01000008.1"/>
</dbReference>
<protein>
    <submittedName>
        <fullName evidence="4">Nucleoside-diphosphate-sugar epimerase</fullName>
    </submittedName>
</protein>
<name>A0A239F6J0_9SPHN</name>